<dbReference type="Gene3D" id="1.10.630.10">
    <property type="entry name" value="Cytochrome P450"/>
    <property type="match status" value="1"/>
</dbReference>
<accession>A0A1I7CPT7</accession>
<organism evidence="8 9">
    <name type="scientific">Geodermatophilus amargosae</name>
    <dbReference type="NCBI Taxonomy" id="1296565"/>
    <lineage>
        <taxon>Bacteria</taxon>
        <taxon>Bacillati</taxon>
        <taxon>Actinomycetota</taxon>
        <taxon>Actinomycetes</taxon>
        <taxon>Geodermatophilales</taxon>
        <taxon>Geodermatophilaceae</taxon>
        <taxon>Geodermatophilus</taxon>
    </lineage>
</organism>
<dbReference type="PRINTS" id="PR00359">
    <property type="entry name" value="BP450"/>
</dbReference>
<dbReference type="InterPro" id="IPR002397">
    <property type="entry name" value="Cyt_P450_B"/>
</dbReference>
<evidence type="ECO:0000256" key="6">
    <source>
        <dbReference type="ARBA" id="ARBA00023033"/>
    </source>
</evidence>
<evidence type="ECO:0000313" key="8">
    <source>
        <dbReference type="EMBL" id="SFU01339.1"/>
    </source>
</evidence>
<keyword evidence="4 7" id="KW-0560">Oxidoreductase</keyword>
<dbReference type="SUPFAM" id="SSF48264">
    <property type="entry name" value="Cytochrome P450"/>
    <property type="match status" value="1"/>
</dbReference>
<dbReference type="GO" id="GO:0005506">
    <property type="term" value="F:iron ion binding"/>
    <property type="evidence" value="ECO:0007669"/>
    <property type="project" value="InterPro"/>
</dbReference>
<dbReference type="PROSITE" id="PS00086">
    <property type="entry name" value="CYTOCHROME_P450"/>
    <property type="match status" value="1"/>
</dbReference>
<dbReference type="InterPro" id="IPR017972">
    <property type="entry name" value="Cyt_P450_CS"/>
</dbReference>
<dbReference type="Pfam" id="PF00067">
    <property type="entry name" value="p450"/>
    <property type="match status" value="1"/>
</dbReference>
<keyword evidence="5 7" id="KW-0408">Iron</keyword>
<keyword evidence="2 7" id="KW-0349">Heme</keyword>
<protein>
    <submittedName>
        <fullName evidence="8">Cytochrome P450</fullName>
    </submittedName>
</protein>
<evidence type="ECO:0000256" key="5">
    <source>
        <dbReference type="ARBA" id="ARBA00023004"/>
    </source>
</evidence>
<dbReference type="STRING" id="1296565.SAMN05660657_04734"/>
<evidence type="ECO:0000256" key="4">
    <source>
        <dbReference type="ARBA" id="ARBA00023002"/>
    </source>
</evidence>
<proteinExistence type="inferred from homology"/>
<dbReference type="EMBL" id="FPBA01000024">
    <property type="protein sequence ID" value="SFU01339.1"/>
    <property type="molecule type" value="Genomic_DNA"/>
</dbReference>
<name>A0A1I7CPT7_9ACTN</name>
<sequence>MTNMVTYAAVVHNTRPARIDERPRIPRIGDASPGARHPETGDLHEMTTHDVEKSVDDFKMYDSGTMAEPNEFWTLLRETAPVHRVDEGLGYTLVSRYADVQDVLRDPDTFRNGVARFFDKGSPHPDSPAVAAVMADAAPYREVLGFGDGEAHARHRRMVRAGFTTRRVRQLEGFVSTVVDDLLDELVTGEPVDFVKQFCKRLPILLIGEIMGVEKEREHDVYRWATSLMARAAAPPETEDDALRIARDVVEFHQYVYKAVADRRESPRDDFLSELVANSEGIDEHELAHVCAQLILAGADTTIAWLGSIFDLLLAHPDQLAELYADRSLIPNAMEEALRLQSVIKTIYRATSRDAEVAGQDIPADSLVIPLLGSANRDDAVFPDAATFDIHRPNVRKHMAFGFGTHLCAGIELARAEARISLTKVLERTSALSRVEGEPLPKYVPDFTIRGIDRLPMILHPAER</sequence>
<dbReference type="AlphaFoldDB" id="A0A1I7CPT7"/>
<keyword evidence="9" id="KW-1185">Reference proteome</keyword>
<gene>
    <name evidence="8" type="ORF">SAMN05660657_04734</name>
</gene>
<dbReference type="GO" id="GO:0008395">
    <property type="term" value="F:steroid hydroxylase activity"/>
    <property type="evidence" value="ECO:0007669"/>
    <property type="project" value="TreeGrafter"/>
</dbReference>
<evidence type="ECO:0000256" key="2">
    <source>
        <dbReference type="ARBA" id="ARBA00022617"/>
    </source>
</evidence>
<dbReference type="GO" id="GO:0006707">
    <property type="term" value="P:cholesterol catabolic process"/>
    <property type="evidence" value="ECO:0007669"/>
    <property type="project" value="TreeGrafter"/>
</dbReference>
<dbReference type="InterPro" id="IPR036396">
    <property type="entry name" value="Cyt_P450_sf"/>
</dbReference>
<dbReference type="Proteomes" id="UP000199546">
    <property type="component" value="Unassembled WGS sequence"/>
</dbReference>
<dbReference type="GO" id="GO:0020037">
    <property type="term" value="F:heme binding"/>
    <property type="evidence" value="ECO:0007669"/>
    <property type="project" value="InterPro"/>
</dbReference>
<evidence type="ECO:0000256" key="7">
    <source>
        <dbReference type="RuleBase" id="RU000461"/>
    </source>
</evidence>
<keyword evidence="3 7" id="KW-0479">Metal-binding</keyword>
<dbReference type="PANTHER" id="PTHR46696:SF4">
    <property type="entry name" value="BIOTIN BIOSYNTHESIS CYTOCHROME P450"/>
    <property type="match status" value="1"/>
</dbReference>
<keyword evidence="6 7" id="KW-0503">Monooxygenase</keyword>
<comment type="similarity">
    <text evidence="1 7">Belongs to the cytochrome P450 family.</text>
</comment>
<evidence type="ECO:0000256" key="3">
    <source>
        <dbReference type="ARBA" id="ARBA00022723"/>
    </source>
</evidence>
<dbReference type="FunFam" id="1.10.630.10:FF:000018">
    <property type="entry name" value="Cytochrome P450 monooxygenase"/>
    <property type="match status" value="1"/>
</dbReference>
<dbReference type="PANTHER" id="PTHR46696">
    <property type="entry name" value="P450, PUTATIVE (EUROFUNG)-RELATED"/>
    <property type="match status" value="1"/>
</dbReference>
<evidence type="ECO:0000313" key="9">
    <source>
        <dbReference type="Proteomes" id="UP000199546"/>
    </source>
</evidence>
<reference evidence="9" key="1">
    <citation type="submission" date="2016-10" db="EMBL/GenBank/DDBJ databases">
        <authorList>
            <person name="Varghese N."/>
            <person name="Submissions S."/>
        </authorList>
    </citation>
    <scope>NUCLEOTIDE SEQUENCE [LARGE SCALE GENOMIC DNA]</scope>
    <source>
        <strain evidence="9">DSM 46136</strain>
    </source>
</reference>
<dbReference type="InterPro" id="IPR001128">
    <property type="entry name" value="Cyt_P450"/>
</dbReference>
<evidence type="ECO:0000256" key="1">
    <source>
        <dbReference type="ARBA" id="ARBA00010617"/>
    </source>
</evidence>
<dbReference type="OrthoDB" id="4133219at2"/>
<dbReference type="GO" id="GO:0036199">
    <property type="term" value="F:cholest-4-en-3-one 26-monooxygenase activity"/>
    <property type="evidence" value="ECO:0007669"/>
    <property type="project" value="TreeGrafter"/>
</dbReference>